<evidence type="ECO:0000313" key="2">
    <source>
        <dbReference type="EMBL" id="AXJ01912.1"/>
    </source>
</evidence>
<reference evidence="2 3" key="1">
    <citation type="submission" date="2018-03" db="EMBL/GenBank/DDBJ databases">
        <title>Phenotypic and genomic properties of Cyclonatronum proteinivorum gen. nov., sp. nov., a haloalkaliphilic bacteroidete from soda lakes possessing Na+-translocating rhodopsin.</title>
        <authorList>
            <person name="Toshchakov S.V."/>
            <person name="Korzhenkov A."/>
            <person name="Samarov N.I."/>
            <person name="Kublanov I.V."/>
            <person name="Muntyan M.S."/>
            <person name="Sorokin D.Y."/>
        </authorList>
    </citation>
    <scope>NUCLEOTIDE SEQUENCE [LARGE SCALE GENOMIC DNA]</scope>
    <source>
        <strain evidence="2 3">Omega</strain>
    </source>
</reference>
<feature type="transmembrane region" description="Helical" evidence="1">
    <location>
        <begin position="38"/>
        <end position="57"/>
    </location>
</feature>
<feature type="transmembrane region" description="Helical" evidence="1">
    <location>
        <begin position="63"/>
        <end position="82"/>
    </location>
</feature>
<protein>
    <recommendedName>
        <fullName evidence="4">YesK-like protein</fullName>
    </recommendedName>
</protein>
<sequence length="92" mass="9837">MEAFSQFALIFTIGLLGISILGITVFGLKNIFSGKHKLAAILFFFIPAVIFAVAYLATGFVGIAAIYTLLIMIGLMFLGILVSGSRSLISNF</sequence>
<dbReference type="AlphaFoldDB" id="A0A345UN60"/>
<feature type="transmembrane region" description="Helical" evidence="1">
    <location>
        <begin position="6"/>
        <end position="26"/>
    </location>
</feature>
<accession>A0A345UN60</accession>
<keyword evidence="1" id="KW-0812">Transmembrane</keyword>
<dbReference type="RefSeq" id="WP_114985056.1">
    <property type="nucleotide sequence ID" value="NZ_CP027806.1"/>
</dbReference>
<dbReference type="KEGG" id="cprv:CYPRO_2670"/>
<evidence type="ECO:0000313" key="3">
    <source>
        <dbReference type="Proteomes" id="UP000254808"/>
    </source>
</evidence>
<evidence type="ECO:0008006" key="4">
    <source>
        <dbReference type="Google" id="ProtNLM"/>
    </source>
</evidence>
<keyword evidence="1" id="KW-1133">Transmembrane helix</keyword>
<dbReference type="EMBL" id="CP027806">
    <property type="protein sequence ID" value="AXJ01912.1"/>
    <property type="molecule type" value="Genomic_DNA"/>
</dbReference>
<name>A0A345UN60_9BACT</name>
<keyword evidence="1" id="KW-0472">Membrane</keyword>
<dbReference type="Proteomes" id="UP000254808">
    <property type="component" value="Chromosome"/>
</dbReference>
<evidence type="ECO:0000256" key="1">
    <source>
        <dbReference type="SAM" id="Phobius"/>
    </source>
</evidence>
<keyword evidence="3" id="KW-1185">Reference proteome</keyword>
<gene>
    <name evidence="2" type="ORF">CYPRO_2670</name>
</gene>
<proteinExistence type="predicted"/>
<organism evidence="2 3">
    <name type="scientific">Cyclonatronum proteinivorum</name>
    <dbReference type="NCBI Taxonomy" id="1457365"/>
    <lineage>
        <taxon>Bacteria</taxon>
        <taxon>Pseudomonadati</taxon>
        <taxon>Balneolota</taxon>
        <taxon>Balneolia</taxon>
        <taxon>Balneolales</taxon>
        <taxon>Cyclonatronaceae</taxon>
        <taxon>Cyclonatronum</taxon>
    </lineage>
</organism>